<dbReference type="InterPro" id="IPR016612">
    <property type="entry name" value="Mediator_Med6_fun"/>
</dbReference>
<reference evidence="13 14" key="1">
    <citation type="journal article" date="2016" name="BMC Genomics">
        <title>Comparative genomic and transcriptomic analyses of the Fuzhuan brick tea-fermentation fungus Aspergillus cristatus.</title>
        <authorList>
            <person name="Ge Y."/>
            <person name="Wang Y."/>
            <person name="Liu Y."/>
            <person name="Tan Y."/>
            <person name="Ren X."/>
            <person name="Zhang X."/>
            <person name="Hyde K.D."/>
            <person name="Liu Y."/>
            <person name="Liu Z."/>
        </authorList>
    </citation>
    <scope>NUCLEOTIDE SEQUENCE [LARGE SCALE GENOMIC DNA]</scope>
    <source>
        <strain evidence="13 14">GZAAS20.1005</strain>
    </source>
</reference>
<dbReference type="Pfam" id="PF04934">
    <property type="entry name" value="Med6"/>
    <property type="match status" value="1"/>
</dbReference>
<evidence type="ECO:0000256" key="5">
    <source>
        <dbReference type="ARBA" id="ARBA00023015"/>
    </source>
</evidence>
<comment type="similarity">
    <text evidence="2 11">Belongs to the Mediator complex subunit 6 family.</text>
</comment>
<evidence type="ECO:0000256" key="7">
    <source>
        <dbReference type="ARBA" id="ARBA00023163"/>
    </source>
</evidence>
<feature type="region of interest" description="Disordered" evidence="12">
    <location>
        <begin position="251"/>
        <end position="331"/>
    </location>
</feature>
<feature type="compositionally biased region" description="Low complexity" evidence="12">
    <location>
        <begin position="281"/>
        <end position="294"/>
    </location>
</feature>
<evidence type="ECO:0000313" key="14">
    <source>
        <dbReference type="Proteomes" id="UP000094569"/>
    </source>
</evidence>
<evidence type="ECO:0000256" key="10">
    <source>
        <dbReference type="ARBA" id="ARBA00031259"/>
    </source>
</evidence>
<dbReference type="Gene3D" id="3.10.450.580">
    <property type="entry name" value="Mediator complex, subunit Med6"/>
    <property type="match status" value="1"/>
</dbReference>
<dbReference type="PIRSF" id="PIRSF013286">
    <property type="entry name" value="MED6_fungi"/>
    <property type="match status" value="1"/>
</dbReference>
<evidence type="ECO:0000256" key="2">
    <source>
        <dbReference type="ARBA" id="ARBA00007526"/>
    </source>
</evidence>
<comment type="subunit">
    <text evidence="3 11">Component of the Mediator complex.</text>
</comment>
<name>A0A1E3BHH4_ASPCR</name>
<keyword evidence="6 11" id="KW-0010">Activator</keyword>
<dbReference type="STRING" id="573508.A0A1E3BHH4"/>
<keyword evidence="14" id="KW-1185">Reference proteome</keyword>
<organism evidence="13 14">
    <name type="scientific">Aspergillus cristatus</name>
    <name type="common">Chinese Fuzhuan brick tea-fermentation fungus</name>
    <name type="synonym">Eurotium cristatum</name>
    <dbReference type="NCBI Taxonomy" id="573508"/>
    <lineage>
        <taxon>Eukaryota</taxon>
        <taxon>Fungi</taxon>
        <taxon>Dikarya</taxon>
        <taxon>Ascomycota</taxon>
        <taxon>Pezizomycotina</taxon>
        <taxon>Eurotiomycetes</taxon>
        <taxon>Eurotiomycetidae</taxon>
        <taxon>Eurotiales</taxon>
        <taxon>Aspergillaceae</taxon>
        <taxon>Aspergillus</taxon>
        <taxon>Aspergillus subgen. Aspergillus</taxon>
    </lineage>
</organism>
<dbReference type="PANTHER" id="PTHR13104">
    <property type="entry name" value="MED-6-RELATED"/>
    <property type="match status" value="1"/>
</dbReference>
<feature type="compositionally biased region" description="Polar residues" evidence="12">
    <location>
        <begin position="185"/>
        <end position="199"/>
    </location>
</feature>
<dbReference type="OrthoDB" id="344220at2759"/>
<comment type="caution">
    <text evidence="13">The sequence shown here is derived from an EMBL/GenBank/DDBJ whole genome shotgun (WGS) entry which is preliminary data.</text>
</comment>
<dbReference type="GO" id="GO:0016592">
    <property type="term" value="C:mediator complex"/>
    <property type="evidence" value="ECO:0007669"/>
    <property type="project" value="InterPro"/>
</dbReference>
<comment type="function">
    <text evidence="9">Component of the Mediator complex, a coactivator involved in the regulated transcription of nearly all RNA polymerase II-dependent genes. Mediator functions as a bridge to convey information from gene-specific regulatory proteins to the basal RNA polymerase II transcription machinery. Mediator is recruited to promoters by direct interactions with regulatory proteins and serves as a scaffold for the assembly of a functional preinitiation complex with RNA polymerase II and the general transcription factors.</text>
</comment>
<dbReference type="GO" id="GO:0003712">
    <property type="term" value="F:transcription coregulator activity"/>
    <property type="evidence" value="ECO:0007669"/>
    <property type="project" value="InterPro"/>
</dbReference>
<dbReference type="GO" id="GO:0006357">
    <property type="term" value="P:regulation of transcription by RNA polymerase II"/>
    <property type="evidence" value="ECO:0007669"/>
    <property type="project" value="InterPro"/>
</dbReference>
<dbReference type="Proteomes" id="UP000094569">
    <property type="component" value="Unassembled WGS sequence"/>
</dbReference>
<evidence type="ECO:0000256" key="1">
    <source>
        <dbReference type="ARBA" id="ARBA00004123"/>
    </source>
</evidence>
<comment type="subcellular location">
    <subcellularLocation>
        <location evidence="1 11">Nucleus</location>
    </subcellularLocation>
</comment>
<evidence type="ECO:0000256" key="4">
    <source>
        <dbReference type="ARBA" id="ARBA00020634"/>
    </source>
</evidence>
<keyword evidence="8 11" id="KW-0539">Nucleus</keyword>
<dbReference type="FunFam" id="3.10.450.580:FF:000003">
    <property type="entry name" value="Mediator of RNA polymerase II transcription subunit 6"/>
    <property type="match status" value="1"/>
</dbReference>
<gene>
    <name evidence="13" type="ORF">SI65_03478</name>
</gene>
<evidence type="ECO:0000256" key="11">
    <source>
        <dbReference type="PIRNR" id="PIRNR013286"/>
    </source>
</evidence>
<feature type="region of interest" description="Disordered" evidence="12">
    <location>
        <begin position="180"/>
        <end position="232"/>
    </location>
</feature>
<keyword evidence="7 11" id="KW-0804">Transcription</keyword>
<evidence type="ECO:0000256" key="6">
    <source>
        <dbReference type="ARBA" id="ARBA00023159"/>
    </source>
</evidence>
<keyword evidence="5 11" id="KW-0805">Transcription regulation</keyword>
<dbReference type="InterPro" id="IPR007018">
    <property type="entry name" value="Mediator_Med6"/>
</dbReference>
<dbReference type="VEuPathDB" id="FungiDB:SI65_03478"/>
<protein>
    <recommendedName>
        <fullName evidence="4 11">Mediator of RNA polymerase II transcription subunit 6</fullName>
    </recommendedName>
    <alternativeName>
        <fullName evidence="10 11">Mediator complex subunit 6</fullName>
    </alternativeName>
</protein>
<proteinExistence type="inferred from homology"/>
<dbReference type="EMBL" id="JXNT01000003">
    <property type="protein sequence ID" value="ODM20425.1"/>
    <property type="molecule type" value="Genomic_DNA"/>
</dbReference>
<evidence type="ECO:0000256" key="12">
    <source>
        <dbReference type="SAM" id="MobiDB-lite"/>
    </source>
</evidence>
<evidence type="ECO:0000256" key="8">
    <source>
        <dbReference type="ARBA" id="ARBA00023242"/>
    </source>
</evidence>
<feature type="compositionally biased region" description="Polar residues" evidence="12">
    <location>
        <begin position="213"/>
        <end position="232"/>
    </location>
</feature>
<dbReference type="AlphaFoldDB" id="A0A1E3BHH4"/>
<evidence type="ECO:0000256" key="3">
    <source>
        <dbReference type="ARBA" id="ARBA00011837"/>
    </source>
</evidence>
<evidence type="ECO:0000313" key="13">
    <source>
        <dbReference type="EMBL" id="ODM20425.1"/>
    </source>
</evidence>
<accession>A0A1E3BHH4</accession>
<evidence type="ECO:0000256" key="9">
    <source>
        <dbReference type="ARBA" id="ARBA00025687"/>
    </source>
</evidence>
<sequence>MATGQDTSLEEILWRSPPHVQMMGGFLHSNNILFYFAESPFFDATSNNASLAIQANYNETFRHFVETREAFEGRLSTMQGLEFVVAYDPLQAAAQSETSFAHEPSNIWVIRKQTRRKRSGLDDEVVVLSTFFVVGDCIYMAPSVASVIGNRILSAVTSLTSLLKTASTLPSFTPSYGHTYMPPTIKSSETSQPGIQSQTSKEDSTPMPEGESQGKTSLQGTTTSNIGSTVQDTRTLAESFNLLSRYGDEFMDESPLVGEPGSFILSRSGDVDRTTKQGLQPPTATTSTATNAPTRAGTPQVRVETPGKSDKGGSTPISDEKLRKKKSKIGV</sequence>
<dbReference type="InterPro" id="IPR038566">
    <property type="entry name" value="Mediator_Med6_sf"/>
</dbReference>